<sequence>MRTDGKSFRHESLQDTKAIRDLLKSISQGLKEGHLSFSDADGEIVMEPEGLLQFKLTAAKRQGRHRINMRISWQVDESPEKKEKSLAVRSRR</sequence>
<dbReference type="NCBIfam" id="TIGR04354">
    <property type="entry name" value="amphi-Trp"/>
    <property type="match status" value="1"/>
</dbReference>
<dbReference type="Pfam" id="PF20068">
    <property type="entry name" value="Amphi-Trp"/>
    <property type="match status" value="1"/>
</dbReference>
<feature type="domain" description="Amphi-Trp" evidence="1">
    <location>
        <begin position="7"/>
        <end position="87"/>
    </location>
</feature>
<accession>A0A370DF14</accession>
<evidence type="ECO:0000313" key="2">
    <source>
        <dbReference type="EMBL" id="RDH83509.1"/>
    </source>
</evidence>
<dbReference type="Proteomes" id="UP000254771">
    <property type="component" value="Unassembled WGS sequence"/>
</dbReference>
<reference evidence="2 3" key="1">
    <citation type="journal article" date="2018" name="ISME J.">
        <title>Endosymbiont genomes yield clues of tubeworm success.</title>
        <authorList>
            <person name="Li Y."/>
            <person name="Liles M.R."/>
            <person name="Halanych K.M."/>
        </authorList>
    </citation>
    <scope>NUCLEOTIDE SEQUENCE [LARGE SCALE GENOMIC DNA]</scope>
    <source>
        <strain evidence="2">A1462</strain>
    </source>
</reference>
<dbReference type="EMBL" id="QFXE01000018">
    <property type="protein sequence ID" value="RDH83509.1"/>
    <property type="molecule type" value="Genomic_DNA"/>
</dbReference>
<evidence type="ECO:0000313" key="3">
    <source>
        <dbReference type="Proteomes" id="UP000254771"/>
    </source>
</evidence>
<dbReference type="InterPro" id="IPR027598">
    <property type="entry name" value="Amphi-Trp_dom"/>
</dbReference>
<name>A0A370DF14_9GAMM</name>
<keyword evidence="3" id="KW-1185">Reference proteome</keyword>
<organism evidence="2 3">
    <name type="scientific">endosymbiont of Escarpia spicata</name>
    <dbReference type="NCBI Taxonomy" id="2200908"/>
    <lineage>
        <taxon>Bacteria</taxon>
        <taxon>Pseudomonadati</taxon>
        <taxon>Pseudomonadota</taxon>
        <taxon>Gammaproteobacteria</taxon>
        <taxon>sulfur-oxidizing symbionts</taxon>
    </lineage>
</organism>
<comment type="caution">
    <text evidence="2">The sequence shown here is derived from an EMBL/GenBank/DDBJ whole genome shotgun (WGS) entry which is preliminary data.</text>
</comment>
<evidence type="ECO:0000259" key="1">
    <source>
        <dbReference type="Pfam" id="PF20068"/>
    </source>
</evidence>
<proteinExistence type="predicted"/>
<gene>
    <name evidence="2" type="ORF">DIZ78_13350</name>
</gene>
<protein>
    <submittedName>
        <fullName evidence="2">Amphi-Trp domain-containing protein</fullName>
    </submittedName>
</protein>
<dbReference type="AlphaFoldDB" id="A0A370DF14"/>